<dbReference type="InterPro" id="IPR026590">
    <property type="entry name" value="Ssirtuin_cat_dom"/>
</dbReference>
<dbReference type="GO" id="GO:0017136">
    <property type="term" value="F:histone deacetylase activity, NAD-dependent"/>
    <property type="evidence" value="ECO:0007669"/>
    <property type="project" value="TreeGrafter"/>
</dbReference>
<feature type="binding site" evidence="10">
    <location>
        <position position="241"/>
    </location>
    <ligand>
        <name>Zn(2+)</name>
        <dbReference type="ChEBI" id="CHEBI:29105"/>
    </ligand>
</feature>
<dbReference type="InterPro" id="IPR003000">
    <property type="entry name" value="Sirtuin"/>
</dbReference>
<name>K8F2E5_9CHLO</name>
<dbReference type="Gene3D" id="3.40.50.1220">
    <property type="entry name" value="TPP-binding domain"/>
    <property type="match status" value="1"/>
</dbReference>
<dbReference type="GeneID" id="19012437"/>
<evidence type="ECO:0000256" key="8">
    <source>
        <dbReference type="ARBA" id="ARBA00041832"/>
    </source>
</evidence>
<evidence type="ECO:0000256" key="7">
    <source>
        <dbReference type="ARBA" id="ARBA00038170"/>
    </source>
</evidence>
<dbReference type="AlphaFoldDB" id="K8F2E5"/>
<evidence type="ECO:0000256" key="9">
    <source>
        <dbReference type="ARBA" id="ARBA00043038"/>
    </source>
</evidence>
<dbReference type="PROSITE" id="PS50305">
    <property type="entry name" value="SIRTUIN"/>
    <property type="match status" value="1"/>
</dbReference>
<evidence type="ECO:0000313" key="14">
    <source>
        <dbReference type="Proteomes" id="UP000198341"/>
    </source>
</evidence>
<dbReference type="PANTHER" id="PTHR11085:SF1">
    <property type="entry name" value="NAD-DEPENDENT PROTEIN DEACETYLASE SIRTUIN-7"/>
    <property type="match status" value="1"/>
</dbReference>
<evidence type="ECO:0000256" key="5">
    <source>
        <dbReference type="ARBA" id="ARBA00022833"/>
    </source>
</evidence>
<dbReference type="PANTHER" id="PTHR11085">
    <property type="entry name" value="NAD-DEPENDENT PROTEIN DEACYLASE SIRTUIN-5, MITOCHONDRIAL-RELATED"/>
    <property type="match status" value="1"/>
</dbReference>
<dbReference type="InterPro" id="IPR029035">
    <property type="entry name" value="DHS-like_NAD/FAD-binding_dom"/>
</dbReference>
<feature type="compositionally biased region" description="Polar residues" evidence="11">
    <location>
        <begin position="465"/>
        <end position="475"/>
    </location>
</feature>
<feature type="region of interest" description="Disordered" evidence="11">
    <location>
        <begin position="44"/>
        <end position="63"/>
    </location>
</feature>
<keyword evidence="4 10" id="KW-0479">Metal-binding</keyword>
<dbReference type="GO" id="GO:0005634">
    <property type="term" value="C:nucleus"/>
    <property type="evidence" value="ECO:0007669"/>
    <property type="project" value="TreeGrafter"/>
</dbReference>
<evidence type="ECO:0000259" key="12">
    <source>
        <dbReference type="PROSITE" id="PS50305"/>
    </source>
</evidence>
<evidence type="ECO:0000256" key="1">
    <source>
        <dbReference type="ARBA" id="ARBA00001947"/>
    </source>
</evidence>
<evidence type="ECO:0000256" key="3">
    <source>
        <dbReference type="ARBA" id="ARBA00022679"/>
    </source>
</evidence>
<feature type="compositionally biased region" description="Basic and acidic residues" evidence="11">
    <location>
        <begin position="499"/>
        <end position="513"/>
    </location>
</feature>
<gene>
    <name evidence="13" type="ordered locus">Bathy12g02720</name>
</gene>
<organism evidence="13 14">
    <name type="scientific">Bathycoccus prasinos</name>
    <dbReference type="NCBI Taxonomy" id="41875"/>
    <lineage>
        <taxon>Eukaryota</taxon>
        <taxon>Viridiplantae</taxon>
        <taxon>Chlorophyta</taxon>
        <taxon>Mamiellophyceae</taxon>
        <taxon>Mamiellales</taxon>
        <taxon>Bathycoccaceae</taxon>
        <taxon>Bathycoccus</taxon>
    </lineage>
</organism>
<comment type="cofactor">
    <cofactor evidence="1">
        <name>Zn(2+)</name>
        <dbReference type="ChEBI" id="CHEBI:29105"/>
    </cofactor>
</comment>
<dbReference type="GO" id="GO:0046872">
    <property type="term" value="F:metal ion binding"/>
    <property type="evidence" value="ECO:0007669"/>
    <property type="project" value="UniProtKB-KW"/>
</dbReference>
<dbReference type="SUPFAM" id="SSF52467">
    <property type="entry name" value="DHS-like NAD/FAD-binding domain"/>
    <property type="match status" value="1"/>
</dbReference>
<dbReference type="STRING" id="41875.K8F2E5"/>
<keyword evidence="14" id="KW-1185">Reference proteome</keyword>
<feature type="compositionally biased region" description="Basic and acidic residues" evidence="11">
    <location>
        <begin position="49"/>
        <end position="63"/>
    </location>
</feature>
<evidence type="ECO:0000256" key="2">
    <source>
        <dbReference type="ARBA" id="ARBA00022553"/>
    </source>
</evidence>
<dbReference type="Gene3D" id="2.20.28.200">
    <property type="match status" value="1"/>
</dbReference>
<dbReference type="InterPro" id="IPR050134">
    <property type="entry name" value="NAD-dep_sirtuin_deacylases"/>
</dbReference>
<keyword evidence="6" id="KW-0520">NAD</keyword>
<keyword evidence="5 10" id="KW-0862">Zinc</keyword>
<feature type="region of interest" description="Disordered" evidence="11">
    <location>
        <begin position="1"/>
        <end position="33"/>
    </location>
</feature>
<comment type="similarity">
    <text evidence="7">Belongs to the sirtuin family. Class IV subfamily.</text>
</comment>
<feature type="active site" description="Proton acceptor" evidence="10">
    <location>
        <position position="202"/>
    </location>
</feature>
<dbReference type="Proteomes" id="UP000198341">
    <property type="component" value="Chromosome 12"/>
</dbReference>
<dbReference type="eggNOG" id="KOG1905">
    <property type="taxonomic scope" value="Eukaryota"/>
</dbReference>
<protein>
    <recommendedName>
        <fullName evidence="9">Regulatory protein SIR2 homolog 7</fullName>
    </recommendedName>
    <alternativeName>
        <fullName evidence="8">SIR2-like protein 7</fullName>
    </alternativeName>
</protein>
<feature type="binding site" evidence="10">
    <location>
        <position position="210"/>
    </location>
    <ligand>
        <name>Zn(2+)</name>
        <dbReference type="ChEBI" id="CHEBI:29105"/>
    </ligand>
</feature>
<dbReference type="OrthoDB" id="424302at2759"/>
<accession>K8F2E5</accession>
<evidence type="ECO:0000313" key="13">
    <source>
        <dbReference type="EMBL" id="CCO18955.1"/>
    </source>
</evidence>
<dbReference type="KEGG" id="bpg:Bathy12g02720"/>
<proteinExistence type="inferred from homology"/>
<feature type="binding site" evidence="10">
    <location>
        <position position="246"/>
    </location>
    <ligand>
        <name>Zn(2+)</name>
        <dbReference type="ChEBI" id="CHEBI:29105"/>
    </ligand>
</feature>
<feature type="region of interest" description="Disordered" evidence="11">
    <location>
        <begin position="428"/>
        <end position="520"/>
    </location>
</feature>
<feature type="binding site" evidence="10">
    <location>
        <position position="213"/>
    </location>
    <ligand>
        <name>Zn(2+)</name>
        <dbReference type="ChEBI" id="CHEBI:29105"/>
    </ligand>
</feature>
<dbReference type="RefSeq" id="XP_007509840.1">
    <property type="nucleotide sequence ID" value="XM_007509778.1"/>
</dbReference>
<keyword evidence="2" id="KW-0597">Phosphoprotein</keyword>
<evidence type="ECO:0000256" key="11">
    <source>
        <dbReference type="SAM" id="MobiDB-lite"/>
    </source>
</evidence>
<evidence type="ECO:0000256" key="4">
    <source>
        <dbReference type="ARBA" id="ARBA00022723"/>
    </source>
</evidence>
<sequence>MKDKMERGRPLATASNRTQKKRDHVSALQKRDLREKLEREIKNVIAKPSNERTKEESKLLDAHEEKVSSLLKQMEKSLHRKRLLEEKAEEKEDSRQEIDDAVAVVMKLLREDAGLQFVLHTGAGISTSAKIPDFRGKNGVWTKQRKGESVSMPKFENTKPTKAHMACKALYDAKVLTKIVTQNVDGLHQRAGIPEDAIAELHGSVYKERCSSCERIYMRDFDVTSTKPSHGKNRHRTGRTCEVDGCDGYLKDTIVQFGESLDEETLEKAREWSQEAKMSVVVGSSLRVPPASTLPRMAKKHCVVVNLQWTSQDAKATLKLHAKADDILVKMCKHLGLKIPEYDPSTESVGRKVKERGEIFACEVKENDWNEKGMAMRDIDEKLKEATTGMDAIGKTNARILFGEADGGKKLSKTAREALIRDEKRLKEEREGKVNATKTTTRKRKSKSLTMKPRSKMPCFPRPGSKQTPLTNTSPPLFDASKIVKKKRTPLKKRRSMVTKKEEEKMDKEERMKPKVATAI</sequence>
<dbReference type="EMBL" id="FO082267">
    <property type="protein sequence ID" value="CCO18955.1"/>
    <property type="molecule type" value="Genomic_DNA"/>
</dbReference>
<evidence type="ECO:0000256" key="10">
    <source>
        <dbReference type="PROSITE-ProRule" id="PRU00236"/>
    </source>
</evidence>
<evidence type="ECO:0000256" key="6">
    <source>
        <dbReference type="ARBA" id="ARBA00023027"/>
    </source>
</evidence>
<keyword evidence="3" id="KW-0808">Transferase</keyword>
<reference evidence="13 14" key="1">
    <citation type="submission" date="2011-10" db="EMBL/GenBank/DDBJ databases">
        <authorList>
            <person name="Genoscope - CEA"/>
        </authorList>
    </citation>
    <scope>NUCLEOTIDE SEQUENCE [LARGE SCALE GENOMIC DNA]</scope>
    <source>
        <strain evidence="13 14">RCC 1105</strain>
    </source>
</reference>
<feature type="compositionally biased region" description="Basic residues" evidence="11">
    <location>
        <begin position="483"/>
        <end position="498"/>
    </location>
</feature>
<dbReference type="Pfam" id="PF02146">
    <property type="entry name" value="SIR2"/>
    <property type="match status" value="1"/>
</dbReference>
<dbReference type="GO" id="GO:0070403">
    <property type="term" value="F:NAD+ binding"/>
    <property type="evidence" value="ECO:0007669"/>
    <property type="project" value="InterPro"/>
</dbReference>
<feature type="domain" description="Deacetylase sirtuin-type" evidence="12">
    <location>
        <begin position="91"/>
        <end position="338"/>
    </location>
</feature>